<dbReference type="AlphaFoldDB" id="A0A6B0VP04"/>
<name>A0A6B0VP04_9EURY</name>
<evidence type="ECO:0000313" key="3">
    <source>
        <dbReference type="EMBL" id="MXV63551.1"/>
    </source>
</evidence>
<evidence type="ECO:0000313" key="4">
    <source>
        <dbReference type="Proteomes" id="UP000434101"/>
    </source>
</evidence>
<feature type="domain" description="Leucine-binding protein" evidence="2">
    <location>
        <begin position="48"/>
        <end position="352"/>
    </location>
</feature>
<dbReference type="InterPro" id="IPR028081">
    <property type="entry name" value="Leu-bd"/>
</dbReference>
<dbReference type="SUPFAM" id="SSF53822">
    <property type="entry name" value="Periplasmic binding protein-like I"/>
    <property type="match status" value="1"/>
</dbReference>
<dbReference type="OrthoDB" id="161929at2157"/>
<keyword evidence="1" id="KW-0732">Signal</keyword>
<dbReference type="Proteomes" id="UP000434101">
    <property type="component" value="Unassembled WGS sequence"/>
</dbReference>
<evidence type="ECO:0000259" key="2">
    <source>
        <dbReference type="Pfam" id="PF13458"/>
    </source>
</evidence>
<dbReference type="Gene3D" id="3.40.50.2300">
    <property type="match status" value="2"/>
</dbReference>
<dbReference type="Pfam" id="PF13458">
    <property type="entry name" value="Peripla_BP_6"/>
    <property type="match status" value="1"/>
</dbReference>
<reference evidence="3 4" key="1">
    <citation type="submission" date="2020-01" db="EMBL/GenBank/DDBJ databases">
        <title>Natronorubrum sp. JWXQ-INN 674 isolated from Inner Mongolia Autonomous Region of China.</title>
        <authorList>
            <person name="Xue Q."/>
        </authorList>
    </citation>
    <scope>NUCLEOTIDE SEQUENCE [LARGE SCALE GENOMIC DNA]</scope>
    <source>
        <strain evidence="3 4">JWXQ-INN-674</strain>
    </source>
</reference>
<dbReference type="PANTHER" id="PTHR30483:SF6">
    <property type="entry name" value="PERIPLASMIC BINDING PROTEIN OF ABC TRANSPORTER FOR NATURAL AMINO ACIDS"/>
    <property type="match status" value="1"/>
</dbReference>
<proteinExistence type="predicted"/>
<organism evidence="3 4">
    <name type="scientific">Natronorubrum halalkaliphilum</name>
    <dbReference type="NCBI Taxonomy" id="2691917"/>
    <lineage>
        <taxon>Archaea</taxon>
        <taxon>Methanobacteriati</taxon>
        <taxon>Methanobacteriota</taxon>
        <taxon>Stenosarchaea group</taxon>
        <taxon>Halobacteria</taxon>
        <taxon>Halobacteriales</taxon>
        <taxon>Natrialbaceae</taxon>
        <taxon>Natronorubrum</taxon>
    </lineage>
</organism>
<dbReference type="InterPro" id="IPR051010">
    <property type="entry name" value="BCAA_transport"/>
</dbReference>
<dbReference type="RefSeq" id="WP_160066361.1">
    <property type="nucleotide sequence ID" value="NZ_WUYX01000053.1"/>
</dbReference>
<accession>A0A6B0VP04</accession>
<gene>
    <name evidence="3" type="ORF">GS429_16105</name>
</gene>
<dbReference type="EMBL" id="WUYX01000053">
    <property type="protein sequence ID" value="MXV63551.1"/>
    <property type="molecule type" value="Genomic_DNA"/>
</dbReference>
<dbReference type="PANTHER" id="PTHR30483">
    <property type="entry name" value="LEUCINE-SPECIFIC-BINDING PROTEIN"/>
    <property type="match status" value="1"/>
</dbReference>
<evidence type="ECO:0000256" key="1">
    <source>
        <dbReference type="ARBA" id="ARBA00022729"/>
    </source>
</evidence>
<dbReference type="PROSITE" id="PS51257">
    <property type="entry name" value="PROKAR_LIPOPROTEIN"/>
    <property type="match status" value="1"/>
</dbReference>
<sequence length="418" mass="43836">MTSMIDRRRCLSAMTGAGIASLAGCLSSALNDDEDARPALSDRTFRYGAVLPLTGELSFIADPLQNATALPVTELEASGLDLSFEYEVADSRTTPGGAVDAATTLIDEEYPAIIGAAASDATLQMTQQATIPAEVVSCSPSSTSPTMSILNDRGYSFRTAPDDSMQAVVAAQLASTEHDAETAATIYTAGDYGRQLSGAFSASFRGDIQRQVSFTPGSESYAEPLSQALADDPDILFVISYVESGIELLQEYYGDHRGDETVFISDGLQDESLPNEVSEVVDNVFGTAPTSTGPGQDRFATLYRDEYGDEPALFTANCYDATATVLLANAAAGENDGTAIRGEMNNVTSGDGVEVLPGELAEGIKIAATGAPVRYRGASGEIEFDVNGDGGSITYEYFTYDSGGIAVIDERTPEGAAE</sequence>
<comment type="caution">
    <text evidence="3">The sequence shown here is derived from an EMBL/GenBank/DDBJ whole genome shotgun (WGS) entry which is preliminary data.</text>
</comment>
<dbReference type="InterPro" id="IPR028082">
    <property type="entry name" value="Peripla_BP_I"/>
</dbReference>
<keyword evidence="4" id="KW-1185">Reference proteome</keyword>
<protein>
    <submittedName>
        <fullName evidence="3">ABC transporter substrate-binding protein</fullName>
    </submittedName>
</protein>